<evidence type="ECO:0008006" key="4">
    <source>
        <dbReference type="Google" id="ProtNLM"/>
    </source>
</evidence>
<evidence type="ECO:0000313" key="3">
    <source>
        <dbReference type="Proteomes" id="UP000323653"/>
    </source>
</evidence>
<proteinExistence type="predicted"/>
<reference evidence="2 3" key="1">
    <citation type="submission" date="2019-08" db="EMBL/GenBank/DDBJ databases">
        <title>Pedobacter sp. nov., isolated from Han river, South Korea.</title>
        <authorList>
            <person name="Lee D.-H."/>
            <person name="Kim Y.-S."/>
            <person name="Hwang E.-M."/>
            <person name="Le Tran T.C."/>
            <person name="Cha C.-J."/>
        </authorList>
    </citation>
    <scope>NUCLEOTIDE SEQUENCE [LARGE SCALE GENOMIC DNA]</scope>
    <source>
        <strain evidence="2 3">CJ43</strain>
    </source>
</reference>
<dbReference type="RefSeq" id="WP_149074995.1">
    <property type="nucleotide sequence ID" value="NZ_CP043329.1"/>
</dbReference>
<dbReference type="EMBL" id="CP043329">
    <property type="protein sequence ID" value="QEK52166.1"/>
    <property type="molecule type" value="Genomic_DNA"/>
</dbReference>
<feature type="chain" id="PRO_5022999346" description="MORN repeat protein" evidence="1">
    <location>
        <begin position="21"/>
        <end position="263"/>
    </location>
</feature>
<organism evidence="2 3">
    <name type="scientific">Pedobacter aquae</name>
    <dbReference type="NCBI Taxonomy" id="2605747"/>
    <lineage>
        <taxon>Bacteria</taxon>
        <taxon>Pseudomonadati</taxon>
        <taxon>Bacteroidota</taxon>
        <taxon>Sphingobacteriia</taxon>
        <taxon>Sphingobacteriales</taxon>
        <taxon>Sphingobacteriaceae</taxon>
        <taxon>Pedobacter</taxon>
    </lineage>
</organism>
<evidence type="ECO:0000313" key="2">
    <source>
        <dbReference type="EMBL" id="QEK52166.1"/>
    </source>
</evidence>
<sequence length="263" mass="29777">MLKYLVLLMVSLGIITCCNSVNQSSSVTVKDSINAISITDTSILIYTEGLLKLKDSFEKLESPVYSKGDYAYFYSAYKKDGEPVIYQEYGDSGAYGFQEKTYFLEDGEIVLFTEKSKLLIPESQGDYQHKESRYFYRNGIFLKAEEKSAANESALHKLPFVKLDENLADEKKVFDFTEIENALQGTSKYALTFNKLNTLNTKQYLMLSNNNLSIDVAYLIKTPDSLINDIALQPALYKGKKLNIQFEKQGKTLMIYKSGSLAN</sequence>
<gene>
    <name evidence="2" type="ORF">FYC62_11370</name>
</gene>
<dbReference type="KEGG" id="pej:FYC62_11370"/>
<keyword evidence="1" id="KW-0732">Signal</keyword>
<dbReference type="AlphaFoldDB" id="A0A5C0VI47"/>
<feature type="signal peptide" evidence="1">
    <location>
        <begin position="1"/>
        <end position="20"/>
    </location>
</feature>
<keyword evidence="3" id="KW-1185">Reference proteome</keyword>
<dbReference type="Proteomes" id="UP000323653">
    <property type="component" value="Chromosome"/>
</dbReference>
<protein>
    <recommendedName>
        <fullName evidence="4">MORN repeat protein</fullName>
    </recommendedName>
</protein>
<accession>A0A5C0VI47</accession>
<name>A0A5C0VI47_9SPHI</name>
<evidence type="ECO:0000256" key="1">
    <source>
        <dbReference type="SAM" id="SignalP"/>
    </source>
</evidence>